<evidence type="ECO:0000256" key="4">
    <source>
        <dbReference type="ARBA" id="ARBA00023136"/>
    </source>
</evidence>
<dbReference type="PANTHER" id="PTHR32322:SF9">
    <property type="entry name" value="AMINO-ACID METABOLITE EFFLUX PUMP-RELATED"/>
    <property type="match status" value="1"/>
</dbReference>
<dbReference type="Pfam" id="PF00892">
    <property type="entry name" value="EamA"/>
    <property type="match status" value="1"/>
</dbReference>
<evidence type="ECO:0000313" key="7">
    <source>
        <dbReference type="EMBL" id="SMX39801.1"/>
    </source>
</evidence>
<keyword evidence="4 5" id="KW-0472">Membrane</keyword>
<feature type="transmembrane region" description="Helical" evidence="5">
    <location>
        <begin position="66"/>
        <end position="84"/>
    </location>
</feature>
<feature type="transmembrane region" description="Helical" evidence="5">
    <location>
        <begin position="204"/>
        <end position="226"/>
    </location>
</feature>
<feature type="transmembrane region" description="Helical" evidence="5">
    <location>
        <begin position="174"/>
        <end position="192"/>
    </location>
</feature>
<dbReference type="GO" id="GO:0016020">
    <property type="term" value="C:membrane"/>
    <property type="evidence" value="ECO:0007669"/>
    <property type="project" value="UniProtKB-SubCell"/>
</dbReference>
<dbReference type="InterPro" id="IPR037185">
    <property type="entry name" value="EmrE-like"/>
</dbReference>
<feature type="transmembrane region" description="Helical" evidence="5">
    <location>
        <begin position="32"/>
        <end position="54"/>
    </location>
</feature>
<dbReference type="EMBL" id="FXYH01000005">
    <property type="protein sequence ID" value="SMX39801.1"/>
    <property type="molecule type" value="Genomic_DNA"/>
</dbReference>
<dbReference type="OrthoDB" id="321830at2"/>
<dbReference type="AlphaFoldDB" id="A0A238KA93"/>
<feature type="transmembrane region" description="Helical" evidence="5">
    <location>
        <begin position="116"/>
        <end position="136"/>
    </location>
</feature>
<sequence length="289" mass="29760">MRLFLLSALTMVAFAANSILTRVALVDGSIDVISFGALRLGAGAAILVALCLWFGKRAQLFSAQRVISIFGLLLYIAGFTAAYVGMDAGLGALLLFGTVQVTMFIGAAMMREALPALRVVGAAIAMAGLVYLVWPWQAIAQSQINIVMMVLAGIGWGVYSLAGKGSTNALADTAVNFVGAALVFPLLMWAMVSEPQIIVTPRGAGLAVISGAVTSGLGYALWYAILPRLGASIGAVAQLTVPPIAMAAGVTLLGEDLTTKAMISTIIVLGGVALSILGPVYLVKRSKAS</sequence>
<evidence type="ECO:0000256" key="2">
    <source>
        <dbReference type="ARBA" id="ARBA00022692"/>
    </source>
</evidence>
<gene>
    <name evidence="7" type="ORF">PEV8663_01882</name>
</gene>
<dbReference type="InterPro" id="IPR050638">
    <property type="entry name" value="AA-Vitamin_Transporters"/>
</dbReference>
<keyword evidence="2 5" id="KW-0812">Transmembrane</keyword>
<dbReference type="Proteomes" id="UP000220836">
    <property type="component" value="Unassembled WGS sequence"/>
</dbReference>
<protein>
    <submittedName>
        <fullName evidence="7">EamA-like transporter family protein</fullName>
    </submittedName>
</protein>
<comment type="subcellular location">
    <subcellularLocation>
        <location evidence="1">Membrane</location>
        <topology evidence="1">Multi-pass membrane protein</topology>
    </subcellularLocation>
</comment>
<evidence type="ECO:0000256" key="1">
    <source>
        <dbReference type="ARBA" id="ARBA00004141"/>
    </source>
</evidence>
<proteinExistence type="predicted"/>
<reference evidence="7 8" key="1">
    <citation type="submission" date="2017-05" db="EMBL/GenBank/DDBJ databases">
        <authorList>
            <person name="Song R."/>
            <person name="Chenine A.L."/>
            <person name="Ruprecht R.M."/>
        </authorList>
    </citation>
    <scope>NUCLEOTIDE SEQUENCE [LARGE SCALE GENOMIC DNA]</scope>
    <source>
        <strain evidence="7 8">CECT 8663</strain>
    </source>
</reference>
<feature type="transmembrane region" description="Helical" evidence="5">
    <location>
        <begin position="90"/>
        <end position="109"/>
    </location>
</feature>
<evidence type="ECO:0000256" key="5">
    <source>
        <dbReference type="SAM" id="Phobius"/>
    </source>
</evidence>
<name>A0A238KA93_9RHOB</name>
<dbReference type="InterPro" id="IPR000620">
    <property type="entry name" value="EamA_dom"/>
</dbReference>
<keyword evidence="8" id="KW-1185">Reference proteome</keyword>
<feature type="transmembrane region" description="Helical" evidence="5">
    <location>
        <begin position="233"/>
        <end position="254"/>
    </location>
</feature>
<organism evidence="7 8">
    <name type="scientific">Pelagimonas varians</name>
    <dbReference type="NCBI Taxonomy" id="696760"/>
    <lineage>
        <taxon>Bacteria</taxon>
        <taxon>Pseudomonadati</taxon>
        <taxon>Pseudomonadota</taxon>
        <taxon>Alphaproteobacteria</taxon>
        <taxon>Rhodobacterales</taxon>
        <taxon>Roseobacteraceae</taxon>
        <taxon>Pelagimonas</taxon>
    </lineage>
</organism>
<evidence type="ECO:0000313" key="8">
    <source>
        <dbReference type="Proteomes" id="UP000220836"/>
    </source>
</evidence>
<dbReference type="SUPFAM" id="SSF103481">
    <property type="entry name" value="Multidrug resistance efflux transporter EmrE"/>
    <property type="match status" value="2"/>
</dbReference>
<feature type="transmembrane region" description="Helical" evidence="5">
    <location>
        <begin position="142"/>
        <end position="162"/>
    </location>
</feature>
<feature type="transmembrane region" description="Helical" evidence="5">
    <location>
        <begin position="260"/>
        <end position="283"/>
    </location>
</feature>
<feature type="domain" description="EamA" evidence="6">
    <location>
        <begin position="146"/>
        <end position="276"/>
    </location>
</feature>
<evidence type="ECO:0000259" key="6">
    <source>
        <dbReference type="Pfam" id="PF00892"/>
    </source>
</evidence>
<dbReference type="RefSeq" id="WP_097804368.1">
    <property type="nucleotide sequence ID" value="NZ_FXYH01000005.1"/>
</dbReference>
<accession>A0A238KA93</accession>
<evidence type="ECO:0000256" key="3">
    <source>
        <dbReference type="ARBA" id="ARBA00022989"/>
    </source>
</evidence>
<dbReference type="PANTHER" id="PTHR32322">
    <property type="entry name" value="INNER MEMBRANE TRANSPORTER"/>
    <property type="match status" value="1"/>
</dbReference>
<keyword evidence="3 5" id="KW-1133">Transmembrane helix</keyword>